<dbReference type="EC" id="5.2.1.8" evidence="3 11"/>
<keyword evidence="11" id="KW-0963">Cytoplasm</keyword>
<evidence type="ECO:0000256" key="10">
    <source>
        <dbReference type="ARBA" id="ARBA00029986"/>
    </source>
</evidence>
<organism evidence="16 17">
    <name type="scientific">Candidatus Komeilibacteria bacterium CG_4_10_14_0_2_um_filter_37_10</name>
    <dbReference type="NCBI Taxonomy" id="1974470"/>
    <lineage>
        <taxon>Bacteria</taxon>
        <taxon>Candidatus Komeiliibacteriota</taxon>
    </lineage>
</organism>
<dbReference type="InterPro" id="IPR001179">
    <property type="entry name" value="PPIase_FKBP_dom"/>
</dbReference>
<dbReference type="GO" id="GO:0051301">
    <property type="term" value="P:cell division"/>
    <property type="evidence" value="ECO:0007669"/>
    <property type="project" value="UniProtKB-KW"/>
</dbReference>
<keyword evidence="7 11" id="KW-0143">Chaperone</keyword>
<keyword evidence="8 11" id="KW-0413">Isomerase</keyword>
<dbReference type="NCBIfam" id="TIGR00115">
    <property type="entry name" value="tig"/>
    <property type="match status" value="1"/>
</dbReference>
<name>A0A2M7VFN7_9BACT</name>
<evidence type="ECO:0000256" key="4">
    <source>
        <dbReference type="ARBA" id="ARBA00016902"/>
    </source>
</evidence>
<keyword evidence="5 11" id="KW-0132">Cell division</keyword>
<dbReference type="PANTHER" id="PTHR30560">
    <property type="entry name" value="TRIGGER FACTOR CHAPERONE AND PEPTIDYL-PROLYL CIS/TRANS ISOMERASE"/>
    <property type="match status" value="1"/>
</dbReference>
<dbReference type="GO" id="GO:0043022">
    <property type="term" value="F:ribosome binding"/>
    <property type="evidence" value="ECO:0007669"/>
    <property type="project" value="TreeGrafter"/>
</dbReference>
<dbReference type="SUPFAM" id="SSF54534">
    <property type="entry name" value="FKBP-like"/>
    <property type="match status" value="1"/>
</dbReference>
<keyword evidence="14" id="KW-0175">Coiled coil</keyword>
<dbReference type="Pfam" id="PF00254">
    <property type="entry name" value="FKBP_C"/>
    <property type="match status" value="1"/>
</dbReference>
<evidence type="ECO:0000256" key="7">
    <source>
        <dbReference type="ARBA" id="ARBA00023186"/>
    </source>
</evidence>
<gene>
    <name evidence="11 16" type="primary">tig</name>
    <name evidence="16" type="ORF">COX77_01735</name>
</gene>
<dbReference type="InterPro" id="IPR037041">
    <property type="entry name" value="Trigger_fac_C_sf"/>
</dbReference>
<dbReference type="InterPro" id="IPR008881">
    <property type="entry name" value="Trigger_fac_ribosome-bd_bac"/>
</dbReference>
<proteinExistence type="inferred from homology"/>
<dbReference type="AlphaFoldDB" id="A0A2M7VFN7"/>
<dbReference type="InterPro" id="IPR008880">
    <property type="entry name" value="Trigger_fac_C"/>
</dbReference>
<dbReference type="Gene3D" id="3.30.70.1050">
    <property type="entry name" value="Trigger factor ribosome-binding domain"/>
    <property type="match status" value="1"/>
</dbReference>
<dbReference type="PROSITE" id="PS50059">
    <property type="entry name" value="FKBP_PPIASE"/>
    <property type="match status" value="1"/>
</dbReference>
<feature type="coiled-coil region" evidence="14">
    <location>
        <begin position="122"/>
        <end position="152"/>
    </location>
</feature>
<dbReference type="Proteomes" id="UP000230405">
    <property type="component" value="Unassembled WGS sequence"/>
</dbReference>
<dbReference type="GO" id="GO:0003755">
    <property type="term" value="F:peptidyl-prolyl cis-trans isomerase activity"/>
    <property type="evidence" value="ECO:0007669"/>
    <property type="project" value="UniProtKB-UniRule"/>
</dbReference>
<comment type="domain">
    <text evidence="11">Consists of 3 domains; the N-terminus binds the ribosome, the middle domain has PPIase activity, while the C-terminus has intrinsic chaperone activity on its own.</text>
</comment>
<dbReference type="GO" id="GO:0044183">
    <property type="term" value="F:protein folding chaperone"/>
    <property type="evidence" value="ECO:0007669"/>
    <property type="project" value="TreeGrafter"/>
</dbReference>
<dbReference type="PIRSF" id="PIRSF003095">
    <property type="entry name" value="Trigger_factor"/>
    <property type="match status" value="1"/>
</dbReference>
<dbReference type="InterPro" id="IPR027304">
    <property type="entry name" value="Trigger_fact/SurA_dom_sf"/>
</dbReference>
<feature type="domain" description="PPIase FKBP-type" evidence="15">
    <location>
        <begin position="163"/>
        <end position="251"/>
    </location>
</feature>
<feature type="coiled-coil region" evidence="14">
    <location>
        <begin position="264"/>
        <end position="292"/>
    </location>
</feature>
<dbReference type="SUPFAM" id="SSF102735">
    <property type="entry name" value="Trigger factor ribosome-binding domain"/>
    <property type="match status" value="1"/>
</dbReference>
<evidence type="ECO:0000256" key="12">
    <source>
        <dbReference type="PROSITE-ProRule" id="PRU00277"/>
    </source>
</evidence>
<sequence length="429" mass="49437">MMQVEQKKLEKSQLELTITITPIEMDKWVKKAATHLSEHGKIPGFRPGKAPYETVVKNFGEMKIYEEALDDIITFYYWQAITENKINTIGQPKIDIGKFAPGNDLIFTAQVALLPEVTIGAYQDLQIEKKKVEVKAEEIDKVLKELQEMRAKEVIKLSAVEMGDKAEINFSAIVNGQPLENGQAEKYPLVVGNKQMIPCFEEQIVGMSVGQEKKFTINFPTEYYKKELAGQPAEFTVKVINVYRREMLELNDDFAQQVAGAKSLAELRDKVKENMQAEKDFKEEQRSEVEMLEKIVEHTSFGDLPEILVHSEQHKMIHELQDSIEAQGMVWEHYLSSIKKDEHSLEHDFIEGAIRRVKTALVMREIATKENIRVTEEELLAEIKRLSDTYRDNETAQNNLQSDGYRKYIENSLNNEKVLQCLREHNIKK</sequence>
<dbReference type="PANTHER" id="PTHR30560:SF3">
    <property type="entry name" value="TRIGGER FACTOR-LIKE PROTEIN TIG, CHLOROPLASTIC"/>
    <property type="match status" value="1"/>
</dbReference>
<reference evidence="17" key="1">
    <citation type="submission" date="2017-09" db="EMBL/GenBank/DDBJ databases">
        <title>Depth-based differentiation of microbial function through sediment-hosted aquifers and enrichment of novel symbionts in the deep terrestrial subsurface.</title>
        <authorList>
            <person name="Probst A.J."/>
            <person name="Ladd B."/>
            <person name="Jarett J.K."/>
            <person name="Geller-Mcgrath D.E."/>
            <person name="Sieber C.M.K."/>
            <person name="Emerson J.B."/>
            <person name="Anantharaman K."/>
            <person name="Thomas B.C."/>
            <person name="Malmstrom R."/>
            <person name="Stieglmeier M."/>
            <person name="Klingl A."/>
            <person name="Woyke T."/>
            <person name="Ryan C.M."/>
            <person name="Banfield J.F."/>
        </authorList>
    </citation>
    <scope>NUCLEOTIDE SEQUENCE [LARGE SCALE GENOMIC DNA]</scope>
</reference>
<evidence type="ECO:0000256" key="5">
    <source>
        <dbReference type="ARBA" id="ARBA00022618"/>
    </source>
</evidence>
<evidence type="ECO:0000256" key="8">
    <source>
        <dbReference type="ARBA" id="ARBA00023235"/>
    </source>
</evidence>
<comment type="subcellular location">
    <subcellularLocation>
        <location evidence="11">Cytoplasm</location>
    </subcellularLocation>
    <text evidence="11">About half TF is bound to the ribosome near the polypeptide exit tunnel while the other half is free in the cytoplasm.</text>
</comment>
<dbReference type="Gene3D" id="1.10.3120.10">
    <property type="entry name" value="Trigger factor, C-terminal domain"/>
    <property type="match status" value="1"/>
</dbReference>
<dbReference type="Pfam" id="PF05698">
    <property type="entry name" value="Trigger_C"/>
    <property type="match status" value="1"/>
</dbReference>
<dbReference type="InterPro" id="IPR036611">
    <property type="entry name" value="Trigger_fac_ribosome-bd_sf"/>
</dbReference>
<comment type="catalytic activity">
    <reaction evidence="1 11 12">
        <text>[protein]-peptidylproline (omega=180) = [protein]-peptidylproline (omega=0)</text>
        <dbReference type="Rhea" id="RHEA:16237"/>
        <dbReference type="Rhea" id="RHEA-COMP:10747"/>
        <dbReference type="Rhea" id="RHEA-COMP:10748"/>
        <dbReference type="ChEBI" id="CHEBI:83833"/>
        <dbReference type="ChEBI" id="CHEBI:83834"/>
        <dbReference type="EC" id="5.2.1.8"/>
    </reaction>
</comment>
<evidence type="ECO:0000313" key="17">
    <source>
        <dbReference type="Proteomes" id="UP000230405"/>
    </source>
</evidence>
<dbReference type="EMBL" id="PFPO01000031">
    <property type="protein sequence ID" value="PIZ99382.1"/>
    <property type="molecule type" value="Genomic_DNA"/>
</dbReference>
<evidence type="ECO:0000259" key="15">
    <source>
        <dbReference type="PROSITE" id="PS50059"/>
    </source>
</evidence>
<comment type="function">
    <text evidence="11">Involved in protein export. Acts as a chaperone by maintaining the newly synthesized protein in an open conformation. Functions as a peptidyl-prolyl cis-trans isomerase.</text>
</comment>
<evidence type="ECO:0000256" key="1">
    <source>
        <dbReference type="ARBA" id="ARBA00000971"/>
    </source>
</evidence>
<dbReference type="Pfam" id="PF05697">
    <property type="entry name" value="Trigger_N"/>
    <property type="match status" value="1"/>
</dbReference>
<evidence type="ECO:0000256" key="14">
    <source>
        <dbReference type="SAM" id="Coils"/>
    </source>
</evidence>
<protein>
    <recommendedName>
        <fullName evidence="4 11">Trigger factor</fullName>
        <shortName evidence="11">TF</shortName>
        <ecNumber evidence="3 11">5.2.1.8</ecNumber>
    </recommendedName>
    <alternativeName>
        <fullName evidence="10 11">PPIase</fullName>
    </alternativeName>
</protein>
<dbReference type="GO" id="GO:0043335">
    <property type="term" value="P:protein unfolding"/>
    <property type="evidence" value="ECO:0007669"/>
    <property type="project" value="TreeGrafter"/>
</dbReference>
<dbReference type="GO" id="GO:0015031">
    <property type="term" value="P:protein transport"/>
    <property type="evidence" value="ECO:0007669"/>
    <property type="project" value="UniProtKB-UniRule"/>
</dbReference>
<evidence type="ECO:0000256" key="11">
    <source>
        <dbReference type="HAMAP-Rule" id="MF_00303"/>
    </source>
</evidence>
<dbReference type="Gene3D" id="3.10.50.40">
    <property type="match status" value="1"/>
</dbReference>
<accession>A0A2M7VFN7</accession>
<evidence type="ECO:0000256" key="9">
    <source>
        <dbReference type="ARBA" id="ARBA00023306"/>
    </source>
</evidence>
<dbReference type="GO" id="GO:0005737">
    <property type="term" value="C:cytoplasm"/>
    <property type="evidence" value="ECO:0007669"/>
    <property type="project" value="UniProtKB-SubCell"/>
</dbReference>
<dbReference type="HAMAP" id="MF_00303">
    <property type="entry name" value="Trigger_factor_Tig"/>
    <property type="match status" value="1"/>
</dbReference>
<dbReference type="SUPFAM" id="SSF109998">
    <property type="entry name" value="Triger factor/SurA peptide-binding domain-like"/>
    <property type="match status" value="1"/>
</dbReference>
<evidence type="ECO:0000256" key="6">
    <source>
        <dbReference type="ARBA" id="ARBA00023110"/>
    </source>
</evidence>
<dbReference type="GO" id="GO:0051083">
    <property type="term" value="P:'de novo' cotranslational protein folding"/>
    <property type="evidence" value="ECO:0007669"/>
    <property type="project" value="TreeGrafter"/>
</dbReference>
<evidence type="ECO:0000256" key="13">
    <source>
        <dbReference type="RuleBase" id="RU003914"/>
    </source>
</evidence>
<evidence type="ECO:0000256" key="2">
    <source>
        <dbReference type="ARBA" id="ARBA00005464"/>
    </source>
</evidence>
<dbReference type="InterPro" id="IPR005215">
    <property type="entry name" value="Trig_fac"/>
</dbReference>
<dbReference type="FunFam" id="3.10.50.40:FF:000001">
    <property type="entry name" value="Trigger factor"/>
    <property type="match status" value="1"/>
</dbReference>
<comment type="similarity">
    <text evidence="2 11 13">Belongs to the FKBP-type PPIase family. Tig subfamily.</text>
</comment>
<keyword evidence="6 11" id="KW-0697">Rotamase</keyword>
<keyword evidence="9 11" id="KW-0131">Cell cycle</keyword>
<dbReference type="InterPro" id="IPR046357">
    <property type="entry name" value="PPIase_dom_sf"/>
</dbReference>
<evidence type="ECO:0000256" key="3">
    <source>
        <dbReference type="ARBA" id="ARBA00013194"/>
    </source>
</evidence>
<evidence type="ECO:0000313" key="16">
    <source>
        <dbReference type="EMBL" id="PIZ99382.1"/>
    </source>
</evidence>
<comment type="caution">
    <text evidence="16">The sequence shown here is derived from an EMBL/GenBank/DDBJ whole genome shotgun (WGS) entry which is preliminary data.</text>
</comment>